<keyword evidence="3" id="KW-1185">Reference proteome</keyword>
<dbReference type="Proteomes" id="UP000319342">
    <property type="component" value="Chromosome"/>
</dbReference>
<accession>A0A518CXE6</accession>
<proteinExistence type="predicted"/>
<feature type="region of interest" description="Disordered" evidence="1">
    <location>
        <begin position="397"/>
        <end position="419"/>
    </location>
</feature>
<evidence type="ECO:0000313" key="3">
    <source>
        <dbReference type="Proteomes" id="UP000319342"/>
    </source>
</evidence>
<dbReference type="AlphaFoldDB" id="A0A518CXE6"/>
<name>A0A518CXE6_9BACT</name>
<evidence type="ECO:0008006" key="4">
    <source>
        <dbReference type="Google" id="ProtNLM"/>
    </source>
</evidence>
<dbReference type="OrthoDB" id="270828at2"/>
<gene>
    <name evidence="2" type="ORF">Pla163_09910</name>
</gene>
<protein>
    <recommendedName>
        <fullName evidence="4">Tetratricopeptide repeat protein</fullName>
    </recommendedName>
</protein>
<evidence type="ECO:0000256" key="1">
    <source>
        <dbReference type="SAM" id="MobiDB-lite"/>
    </source>
</evidence>
<sequence length="530" mass="58846">MKTRDFVLPVAALAGLLFIQPTEARFSAGPQDTLQEAEEAVANTLVPGGSTARFAALEMLRLRDGRVLWAQISDHSPEQFVVERLDNGGVATLPWSFLDPTQELELKRRYGYVEIELEELTVDASVIPLVDGTELIGVIELATDDTLHVKSETGLLVLPRSRVSGTITATRVPARDVYSRQELYEKQRGDLALDLLGSGQTAIDANLELAIYCERILDFVKAVEHYEAALALGADDPQIETQLGLAERRAEAQSQVDALDHIDRLRRQGQFPEAVLQLDVFVSTWPASPLLEEWASLNQRVKSDREKDVLRLVRDRWFYWLSRAIRDAAKDMTYEQAQAFAEEQLGQVILARVTEDVQKLWPEASPADVRDLFARRERSRTRGATFGAGTFLLGKERATAKPADDDEDESGAPLSALDQQRKELQDRLEGYLESRRRQSGGASTGQAAVDPAEFWLSWNVSGRSQWLTSYYAEFSGDLEFLRATVEPHSECGGTGYLEVIGTGAGGGTQRRLIPDPACGGVGVKRRVKFR</sequence>
<dbReference type="RefSeq" id="WP_145184412.1">
    <property type="nucleotide sequence ID" value="NZ_CP036290.1"/>
</dbReference>
<dbReference type="EMBL" id="CP036290">
    <property type="protein sequence ID" value="QDU83890.1"/>
    <property type="molecule type" value="Genomic_DNA"/>
</dbReference>
<organism evidence="2 3">
    <name type="scientific">Rohdeia mirabilis</name>
    <dbReference type="NCBI Taxonomy" id="2528008"/>
    <lineage>
        <taxon>Bacteria</taxon>
        <taxon>Pseudomonadati</taxon>
        <taxon>Planctomycetota</taxon>
        <taxon>Planctomycetia</taxon>
        <taxon>Planctomycetia incertae sedis</taxon>
        <taxon>Rohdeia</taxon>
    </lineage>
</organism>
<evidence type="ECO:0000313" key="2">
    <source>
        <dbReference type="EMBL" id="QDU83890.1"/>
    </source>
</evidence>
<reference evidence="2 3" key="1">
    <citation type="submission" date="2019-02" db="EMBL/GenBank/DDBJ databases">
        <title>Deep-cultivation of Planctomycetes and their phenomic and genomic characterization uncovers novel biology.</title>
        <authorList>
            <person name="Wiegand S."/>
            <person name="Jogler M."/>
            <person name="Boedeker C."/>
            <person name="Pinto D."/>
            <person name="Vollmers J."/>
            <person name="Rivas-Marin E."/>
            <person name="Kohn T."/>
            <person name="Peeters S.H."/>
            <person name="Heuer A."/>
            <person name="Rast P."/>
            <person name="Oberbeckmann S."/>
            <person name="Bunk B."/>
            <person name="Jeske O."/>
            <person name="Meyerdierks A."/>
            <person name="Storesund J.E."/>
            <person name="Kallscheuer N."/>
            <person name="Luecker S."/>
            <person name="Lage O.M."/>
            <person name="Pohl T."/>
            <person name="Merkel B.J."/>
            <person name="Hornburger P."/>
            <person name="Mueller R.-W."/>
            <person name="Bruemmer F."/>
            <person name="Labrenz M."/>
            <person name="Spormann A.M."/>
            <person name="Op den Camp H."/>
            <person name="Overmann J."/>
            <person name="Amann R."/>
            <person name="Jetten M.S.M."/>
            <person name="Mascher T."/>
            <person name="Medema M.H."/>
            <person name="Devos D.P."/>
            <person name="Kaster A.-K."/>
            <person name="Ovreas L."/>
            <person name="Rohde M."/>
            <person name="Galperin M.Y."/>
            <person name="Jogler C."/>
        </authorList>
    </citation>
    <scope>NUCLEOTIDE SEQUENCE [LARGE SCALE GENOMIC DNA]</scope>
    <source>
        <strain evidence="2 3">Pla163</strain>
    </source>
</reference>